<dbReference type="HOGENOM" id="CLU_132808_0_0_1"/>
<reference evidence="3 4" key="1">
    <citation type="journal article" date="2012" name="Science">
        <title>The Paleozoic origin of enzymatic lignin decomposition reconstructed from 31 fungal genomes.</title>
        <authorList>
            <person name="Floudas D."/>
            <person name="Binder M."/>
            <person name="Riley R."/>
            <person name="Barry K."/>
            <person name="Blanchette R.A."/>
            <person name="Henrissat B."/>
            <person name="Martinez A.T."/>
            <person name="Otillar R."/>
            <person name="Spatafora J.W."/>
            <person name="Yadav J.S."/>
            <person name="Aerts A."/>
            <person name="Benoit I."/>
            <person name="Boyd A."/>
            <person name="Carlson A."/>
            <person name="Copeland A."/>
            <person name="Coutinho P.M."/>
            <person name="de Vries R.P."/>
            <person name="Ferreira P."/>
            <person name="Findley K."/>
            <person name="Foster B."/>
            <person name="Gaskell J."/>
            <person name="Glotzer D."/>
            <person name="Gorecki P."/>
            <person name="Heitman J."/>
            <person name="Hesse C."/>
            <person name="Hori C."/>
            <person name="Igarashi K."/>
            <person name="Jurgens J.A."/>
            <person name="Kallen N."/>
            <person name="Kersten P."/>
            <person name="Kohler A."/>
            <person name="Kuees U."/>
            <person name="Kumar T.K.A."/>
            <person name="Kuo A."/>
            <person name="LaButti K."/>
            <person name="Larrondo L.F."/>
            <person name="Lindquist E."/>
            <person name="Ling A."/>
            <person name="Lombard V."/>
            <person name="Lucas S."/>
            <person name="Lundell T."/>
            <person name="Martin R."/>
            <person name="McLaughlin D.J."/>
            <person name="Morgenstern I."/>
            <person name="Morin E."/>
            <person name="Murat C."/>
            <person name="Nagy L.G."/>
            <person name="Nolan M."/>
            <person name="Ohm R.A."/>
            <person name="Patyshakuliyeva A."/>
            <person name="Rokas A."/>
            <person name="Ruiz-Duenas F.J."/>
            <person name="Sabat G."/>
            <person name="Salamov A."/>
            <person name="Samejima M."/>
            <person name="Schmutz J."/>
            <person name="Slot J.C."/>
            <person name="St John F."/>
            <person name="Stenlid J."/>
            <person name="Sun H."/>
            <person name="Sun S."/>
            <person name="Syed K."/>
            <person name="Tsang A."/>
            <person name="Wiebenga A."/>
            <person name="Young D."/>
            <person name="Pisabarro A."/>
            <person name="Eastwood D.C."/>
            <person name="Martin F."/>
            <person name="Cullen D."/>
            <person name="Grigoriev I.V."/>
            <person name="Hibbett D.S."/>
        </authorList>
    </citation>
    <scope>NUCLEOTIDE SEQUENCE</scope>
    <source>
        <strain evidence="4">FP-58527</strain>
    </source>
</reference>
<keyword evidence="1" id="KW-1133">Transmembrane helix</keyword>
<feature type="transmembrane region" description="Helical" evidence="1">
    <location>
        <begin position="132"/>
        <end position="153"/>
    </location>
</feature>
<protein>
    <submittedName>
        <fullName evidence="3">Uncharacterized protein</fullName>
    </submittedName>
</protein>
<dbReference type="eggNOG" id="ENOG502SRWA">
    <property type="taxonomic scope" value="Eukaryota"/>
</dbReference>
<dbReference type="Proteomes" id="UP000015241">
    <property type="component" value="Unassembled WGS sequence"/>
</dbReference>
<accession>S8FB47</accession>
<feature type="signal peptide" evidence="2">
    <location>
        <begin position="1"/>
        <end position="21"/>
    </location>
</feature>
<dbReference type="InParanoid" id="S8FB47"/>
<gene>
    <name evidence="3" type="ORF">FOMPIDRAFT_1031161</name>
</gene>
<keyword evidence="1" id="KW-0812">Transmembrane</keyword>
<name>S8FB47_FOMSC</name>
<proteinExistence type="predicted"/>
<feature type="chain" id="PRO_5004551390" evidence="2">
    <location>
        <begin position="22"/>
        <end position="155"/>
    </location>
</feature>
<evidence type="ECO:0000256" key="2">
    <source>
        <dbReference type="SAM" id="SignalP"/>
    </source>
</evidence>
<dbReference type="EMBL" id="KE504161">
    <property type="protein sequence ID" value="EPS98835.1"/>
    <property type="molecule type" value="Genomic_DNA"/>
</dbReference>
<dbReference type="OrthoDB" id="2953532at2759"/>
<evidence type="ECO:0000256" key="1">
    <source>
        <dbReference type="SAM" id="Phobius"/>
    </source>
</evidence>
<dbReference type="AlphaFoldDB" id="S8FB47"/>
<evidence type="ECO:0000313" key="3">
    <source>
        <dbReference type="EMBL" id="EPS98835.1"/>
    </source>
</evidence>
<organism evidence="3 4">
    <name type="scientific">Fomitopsis schrenkii</name>
    <name type="common">Brown rot fungus</name>
    <dbReference type="NCBI Taxonomy" id="2126942"/>
    <lineage>
        <taxon>Eukaryota</taxon>
        <taxon>Fungi</taxon>
        <taxon>Dikarya</taxon>
        <taxon>Basidiomycota</taxon>
        <taxon>Agaricomycotina</taxon>
        <taxon>Agaricomycetes</taxon>
        <taxon>Polyporales</taxon>
        <taxon>Fomitopsis</taxon>
    </lineage>
</organism>
<sequence length="155" mass="16023">MRSFLSFIFLLATLLASRVYALEITVGGTLGNVSATDFLNIANSSVVTTACTDTACFCDNTTIAAVASCEQCMFNALIAGNLQMTDPREGGQVALTAYGTACGLNATQAKTLTTLSLPADWDGPFGQGLSPVATAFVLILALLLGTSSIYVVCSM</sequence>
<evidence type="ECO:0000313" key="4">
    <source>
        <dbReference type="Proteomes" id="UP000015241"/>
    </source>
</evidence>
<keyword evidence="4" id="KW-1185">Reference proteome</keyword>
<keyword evidence="1" id="KW-0472">Membrane</keyword>
<keyword evidence="2" id="KW-0732">Signal</keyword>